<gene>
    <name evidence="3" type="ORF">BLM47_06720</name>
</gene>
<proteinExistence type="predicted"/>
<organism evidence="3 4">
    <name type="scientific">Candidatus Reconcilbacillus cellulovorans</name>
    <dbReference type="NCBI Taxonomy" id="1906605"/>
    <lineage>
        <taxon>Bacteria</taxon>
        <taxon>Bacillati</taxon>
        <taxon>Bacillota</taxon>
        <taxon>Bacilli</taxon>
        <taxon>Bacillales</taxon>
        <taxon>Paenibacillaceae</taxon>
        <taxon>Candidatus Reconcilbacillus</taxon>
    </lineage>
</organism>
<dbReference type="PROSITE" id="PS51832">
    <property type="entry name" value="HD_GYP"/>
    <property type="match status" value="1"/>
</dbReference>
<dbReference type="CDD" id="cd00077">
    <property type="entry name" value="HDc"/>
    <property type="match status" value="1"/>
</dbReference>
<evidence type="ECO:0000259" key="2">
    <source>
        <dbReference type="PROSITE" id="PS51832"/>
    </source>
</evidence>
<dbReference type="InterPro" id="IPR037522">
    <property type="entry name" value="HD_GYP_dom"/>
</dbReference>
<feature type="region of interest" description="Disordered" evidence="1">
    <location>
        <begin position="1"/>
        <end position="70"/>
    </location>
</feature>
<dbReference type="Pfam" id="PF13487">
    <property type="entry name" value="HD_5"/>
    <property type="match status" value="1"/>
</dbReference>
<evidence type="ECO:0000313" key="4">
    <source>
        <dbReference type="Proteomes" id="UP000243688"/>
    </source>
</evidence>
<dbReference type="PANTHER" id="PTHR43155:SF2">
    <property type="entry name" value="CYCLIC DI-GMP PHOSPHODIESTERASE PA4108"/>
    <property type="match status" value="1"/>
</dbReference>
<feature type="compositionally biased region" description="Polar residues" evidence="1">
    <location>
        <begin position="50"/>
        <end position="70"/>
    </location>
</feature>
<sequence length="229" mass="25304">MQQPKPIRPPNRPTDSGATSGPRPPASCATPIARQSGPARSHFAPFRNWPTGSSTPRWPNRTSACATRTSGCRKPNRTNVCFLAALLGARLSLNMLQLKQLALGALLHDIGYALADERGTETHVWNGFHLLRKHPEFPLFSAHVALQHHERVDGSGYPKRFDGQNIHLFARICAIADDFDHLVNDRTSPYHPADAASILREKAGREHDPQLVAAFVRLTETDFPTAEAR</sequence>
<evidence type="ECO:0000256" key="1">
    <source>
        <dbReference type="SAM" id="MobiDB-lite"/>
    </source>
</evidence>
<evidence type="ECO:0000313" key="3">
    <source>
        <dbReference type="EMBL" id="PDO10560.1"/>
    </source>
</evidence>
<dbReference type="Proteomes" id="UP000243688">
    <property type="component" value="Unassembled WGS sequence"/>
</dbReference>
<reference evidence="3 4" key="1">
    <citation type="submission" date="2016-12" db="EMBL/GenBank/DDBJ databases">
        <title>Candidatus Reconcilibacillus cellulovorans genome.</title>
        <authorList>
            <person name="Kolinko S."/>
            <person name="Wu Y.-W."/>
            <person name="Tachea F."/>
            <person name="Denzel E."/>
            <person name="Hiras J."/>
            <person name="Baecker N."/>
            <person name="Chan L.J."/>
            <person name="Eichorst S.A."/>
            <person name="Frey D."/>
            <person name="Adams P.D."/>
            <person name="Pray T."/>
            <person name="Tanjore D."/>
            <person name="Petzold C.J."/>
            <person name="Gladden J.M."/>
            <person name="Simmons B.A."/>
            <person name="Singer S.W."/>
        </authorList>
    </citation>
    <scope>NUCLEOTIDE SEQUENCE [LARGE SCALE GENOMIC DNA]</scope>
    <source>
        <strain evidence="3">JTherm</strain>
    </source>
</reference>
<comment type="caution">
    <text evidence="3">The sequence shown here is derived from an EMBL/GenBank/DDBJ whole genome shotgun (WGS) entry which is preliminary data.</text>
</comment>
<dbReference type="InterPro" id="IPR003607">
    <property type="entry name" value="HD/PDEase_dom"/>
</dbReference>
<feature type="domain" description="HD-GYP" evidence="2">
    <location>
        <begin position="29"/>
        <end position="229"/>
    </location>
</feature>
<dbReference type="PANTHER" id="PTHR43155">
    <property type="entry name" value="CYCLIC DI-GMP PHOSPHODIESTERASE PA4108-RELATED"/>
    <property type="match status" value="1"/>
</dbReference>
<accession>A0A2A6E0A4</accession>
<dbReference type="EMBL" id="MOXJ01000013">
    <property type="protein sequence ID" value="PDO10560.1"/>
    <property type="molecule type" value="Genomic_DNA"/>
</dbReference>
<dbReference type="SUPFAM" id="SSF109604">
    <property type="entry name" value="HD-domain/PDEase-like"/>
    <property type="match status" value="1"/>
</dbReference>
<dbReference type="Gene3D" id="1.10.3210.10">
    <property type="entry name" value="Hypothetical protein af1432"/>
    <property type="match status" value="1"/>
</dbReference>
<feature type="compositionally biased region" description="Pro residues" evidence="1">
    <location>
        <begin position="1"/>
        <end position="12"/>
    </location>
</feature>
<protein>
    <recommendedName>
        <fullName evidence="2">HD-GYP domain-containing protein</fullName>
    </recommendedName>
</protein>
<name>A0A2A6E0A4_9BACL</name>
<dbReference type="AlphaFoldDB" id="A0A2A6E0A4"/>